<dbReference type="SUPFAM" id="SSF110993">
    <property type="entry name" value="eIF-2-alpha, C-terminal domain"/>
    <property type="match status" value="1"/>
</dbReference>
<sequence length="272" mass="31535">MSTTFKKKSLPEVGELVVAQIKKVFDYGAYSNLLEYENLEAFIPWSEVSTKYVKDIKDLLKENQIVIGKVIRVEKKQGRIEVDISLKRVFEGEKKVKMLRWKRIQKAQKIVEITAKNLGKTLDEAYKNVWVFLEKNIDPMSLIEEAVLKGLQKFIEIGISEVWAKALYEEAKKHVTIKTVRIRGIAKLISYKPDGIEKIKNILMEIKNKFKKSGVNLSIYTVGAPRYRIEIEAHDYKTAEEVYNQIEVFLKDVTQAIGIDFVEFEREELEKG</sequence>
<name>A0A7C4FGF2_9CREN</name>
<organism evidence="5">
    <name type="scientific">Ignisphaera aggregans</name>
    <dbReference type="NCBI Taxonomy" id="334771"/>
    <lineage>
        <taxon>Archaea</taxon>
        <taxon>Thermoproteota</taxon>
        <taxon>Thermoprotei</taxon>
        <taxon>Desulfurococcales</taxon>
        <taxon>Desulfurococcaceae</taxon>
        <taxon>Ignisphaera</taxon>
    </lineage>
</organism>
<evidence type="ECO:0000259" key="4">
    <source>
        <dbReference type="PROSITE" id="PS50126"/>
    </source>
</evidence>
<dbReference type="Pfam" id="PF00575">
    <property type="entry name" value="S1"/>
    <property type="match status" value="1"/>
</dbReference>
<comment type="similarity">
    <text evidence="1">Belongs to the eIF-2-alpha family.</text>
</comment>
<dbReference type="Gene3D" id="3.30.70.1130">
    <property type="entry name" value="EIF_2_alpha"/>
    <property type="match status" value="1"/>
</dbReference>
<dbReference type="PANTHER" id="PTHR10602">
    <property type="entry name" value="EUKARYOTIC TRANSLATION INITIATION FACTOR 2 SUBUNIT 1"/>
    <property type="match status" value="1"/>
</dbReference>
<dbReference type="GO" id="GO:0003743">
    <property type="term" value="F:translation initiation factor activity"/>
    <property type="evidence" value="ECO:0007669"/>
    <property type="project" value="UniProtKB-KW"/>
</dbReference>
<proteinExistence type="inferred from homology"/>
<dbReference type="NCBIfam" id="NF003062">
    <property type="entry name" value="PRK03987.1-1"/>
    <property type="match status" value="1"/>
</dbReference>
<keyword evidence="3" id="KW-0648">Protein biosynthesis</keyword>
<dbReference type="PANTHER" id="PTHR10602:SF0">
    <property type="entry name" value="EUKARYOTIC TRANSLATION INITIATION FACTOR 2 SUBUNIT 1"/>
    <property type="match status" value="1"/>
</dbReference>
<dbReference type="EMBL" id="DTFF01000002">
    <property type="protein sequence ID" value="HGI86828.1"/>
    <property type="molecule type" value="Genomic_DNA"/>
</dbReference>
<dbReference type="Gene3D" id="2.40.50.140">
    <property type="entry name" value="Nucleic acid-binding proteins"/>
    <property type="match status" value="1"/>
</dbReference>
<dbReference type="SUPFAM" id="SSF116742">
    <property type="entry name" value="eIF2alpha middle domain-like"/>
    <property type="match status" value="1"/>
</dbReference>
<dbReference type="SUPFAM" id="SSF50249">
    <property type="entry name" value="Nucleic acid-binding proteins"/>
    <property type="match status" value="1"/>
</dbReference>
<dbReference type="InterPro" id="IPR012340">
    <property type="entry name" value="NA-bd_OB-fold"/>
</dbReference>
<dbReference type="SMART" id="SM00316">
    <property type="entry name" value="S1"/>
    <property type="match status" value="1"/>
</dbReference>
<evidence type="ECO:0000313" key="5">
    <source>
        <dbReference type="EMBL" id="HGI86828.1"/>
    </source>
</evidence>
<feature type="domain" description="S1 motif" evidence="4">
    <location>
        <begin position="14"/>
        <end position="87"/>
    </location>
</feature>
<dbReference type="InterPro" id="IPR003029">
    <property type="entry name" value="S1_domain"/>
</dbReference>
<evidence type="ECO:0000256" key="1">
    <source>
        <dbReference type="ARBA" id="ARBA00007223"/>
    </source>
</evidence>
<dbReference type="InterPro" id="IPR044126">
    <property type="entry name" value="S1_IF2_alpha"/>
</dbReference>
<dbReference type="Pfam" id="PF07541">
    <property type="entry name" value="EIF_2_alpha"/>
    <property type="match status" value="1"/>
</dbReference>
<dbReference type="PROSITE" id="PS50126">
    <property type="entry name" value="S1"/>
    <property type="match status" value="1"/>
</dbReference>
<gene>
    <name evidence="5" type="ORF">ENV14_00280</name>
</gene>
<dbReference type="InterPro" id="IPR011488">
    <property type="entry name" value="TIF_2_asu"/>
</dbReference>
<dbReference type="Gene3D" id="1.10.150.190">
    <property type="entry name" value="Translation initiation factor 2, subunit 1, domain 2"/>
    <property type="match status" value="1"/>
</dbReference>
<dbReference type="AlphaFoldDB" id="A0A7C4FGF2"/>
<keyword evidence="2 5" id="KW-0396">Initiation factor</keyword>
<reference evidence="5" key="1">
    <citation type="journal article" date="2020" name="mSystems">
        <title>Genome- and Community-Level Interaction Insights into Carbon Utilization and Element Cycling Functions of Hydrothermarchaeota in Hydrothermal Sediment.</title>
        <authorList>
            <person name="Zhou Z."/>
            <person name="Liu Y."/>
            <person name="Xu W."/>
            <person name="Pan J."/>
            <person name="Luo Z.H."/>
            <person name="Li M."/>
        </authorList>
    </citation>
    <scope>NUCLEOTIDE SEQUENCE [LARGE SCALE GENOMIC DNA]</scope>
    <source>
        <strain evidence="5">SpSt-732</strain>
    </source>
</reference>
<evidence type="ECO:0000256" key="2">
    <source>
        <dbReference type="ARBA" id="ARBA00022540"/>
    </source>
</evidence>
<dbReference type="CDD" id="cd04452">
    <property type="entry name" value="S1_IF2_alpha"/>
    <property type="match status" value="1"/>
</dbReference>
<protein>
    <submittedName>
        <fullName evidence="5">Translation initiation factor IF-2 subunit alpha</fullName>
    </submittedName>
</protein>
<dbReference type="GO" id="GO:0043022">
    <property type="term" value="F:ribosome binding"/>
    <property type="evidence" value="ECO:0007669"/>
    <property type="project" value="TreeGrafter"/>
</dbReference>
<accession>A0A7C4FGF2</accession>
<comment type="caution">
    <text evidence="5">The sequence shown here is derived from an EMBL/GenBank/DDBJ whole genome shotgun (WGS) entry which is preliminary data.</text>
</comment>
<dbReference type="GO" id="GO:0003723">
    <property type="term" value="F:RNA binding"/>
    <property type="evidence" value="ECO:0007669"/>
    <property type="project" value="InterPro"/>
</dbReference>
<dbReference type="InterPro" id="IPR024055">
    <property type="entry name" value="TIF2_asu_C"/>
</dbReference>
<dbReference type="InterPro" id="IPR024054">
    <property type="entry name" value="TIF2_asu_middle_sf"/>
</dbReference>
<evidence type="ECO:0000256" key="3">
    <source>
        <dbReference type="ARBA" id="ARBA00022917"/>
    </source>
</evidence>